<feature type="modified residue" description="N6-carboxylysine" evidence="8">
    <location>
        <position position="214"/>
    </location>
</feature>
<proteinExistence type="inferred from homology"/>
<dbReference type="GO" id="GO:0005524">
    <property type="term" value="F:ATP binding"/>
    <property type="evidence" value="ECO:0007669"/>
    <property type="project" value="UniProtKB-UniRule"/>
</dbReference>
<evidence type="ECO:0000259" key="10">
    <source>
        <dbReference type="Pfam" id="PF01225"/>
    </source>
</evidence>
<keyword evidence="6 8" id="KW-0131">Cell cycle</keyword>
<feature type="binding site" evidence="8">
    <location>
        <position position="174"/>
    </location>
    <ligand>
        <name>UDP-N-acetyl-alpha-D-muramoyl-L-alanyl-D-glutamate</name>
        <dbReference type="ChEBI" id="CHEBI:83900"/>
    </ligand>
</feature>
<evidence type="ECO:0000259" key="12">
    <source>
        <dbReference type="Pfam" id="PF08245"/>
    </source>
</evidence>
<dbReference type="Pfam" id="PF02875">
    <property type="entry name" value="Mur_ligase_C"/>
    <property type="match status" value="1"/>
</dbReference>
<dbReference type="InterPro" id="IPR004101">
    <property type="entry name" value="Mur_ligase_C"/>
</dbReference>
<evidence type="ECO:0000313" key="14">
    <source>
        <dbReference type="Proteomes" id="UP000199334"/>
    </source>
</evidence>
<keyword evidence="8" id="KW-0547">Nucleotide-binding</keyword>
<dbReference type="NCBIfam" id="NF001126">
    <property type="entry name" value="PRK00139.1-4"/>
    <property type="match status" value="1"/>
</dbReference>
<keyword evidence="8" id="KW-0963">Cytoplasm</keyword>
<dbReference type="Pfam" id="PF08245">
    <property type="entry name" value="Mur_ligase_M"/>
    <property type="match status" value="1"/>
</dbReference>
<protein>
    <recommendedName>
        <fullName evidence="8">UDP-N-acetylmuramyl-tripeptide synthetase</fullName>
        <ecNumber evidence="8">6.3.2.-</ecNumber>
    </recommendedName>
    <alternativeName>
        <fullName evidence="8">UDP-MurNAc-tripeptide synthetase</fullName>
    </alternativeName>
</protein>
<accession>A0A1G9WQM7</accession>
<dbReference type="SUPFAM" id="SSF53244">
    <property type="entry name" value="MurD-like peptide ligases, peptide-binding domain"/>
    <property type="match status" value="1"/>
</dbReference>
<dbReference type="Gene3D" id="3.40.1190.10">
    <property type="entry name" value="Mur-like, catalytic domain"/>
    <property type="match status" value="1"/>
</dbReference>
<dbReference type="GO" id="GO:0005737">
    <property type="term" value="C:cytoplasm"/>
    <property type="evidence" value="ECO:0007669"/>
    <property type="project" value="UniProtKB-SubCell"/>
</dbReference>
<dbReference type="EMBL" id="FNIG01000001">
    <property type="protein sequence ID" value="SDM86740.1"/>
    <property type="molecule type" value="Genomic_DNA"/>
</dbReference>
<feature type="binding site" evidence="8">
    <location>
        <position position="30"/>
    </location>
    <ligand>
        <name>UDP-N-acetyl-alpha-D-muramoyl-L-alanyl-D-glutamate</name>
        <dbReference type="ChEBI" id="CHEBI:83900"/>
    </ligand>
</feature>
<evidence type="ECO:0000256" key="4">
    <source>
        <dbReference type="ARBA" id="ARBA00022960"/>
    </source>
</evidence>
<feature type="binding site" evidence="8">
    <location>
        <begin position="150"/>
        <end position="151"/>
    </location>
    <ligand>
        <name>UDP-N-acetyl-alpha-D-muramoyl-L-alanyl-D-glutamate</name>
        <dbReference type="ChEBI" id="CHEBI:83900"/>
    </ligand>
</feature>
<keyword evidence="3 8" id="KW-0132">Cell division</keyword>
<comment type="pathway">
    <text evidence="1 8 9">Cell wall biogenesis; peptidoglycan biosynthesis.</text>
</comment>
<dbReference type="GO" id="GO:0008360">
    <property type="term" value="P:regulation of cell shape"/>
    <property type="evidence" value="ECO:0007669"/>
    <property type="project" value="UniProtKB-KW"/>
</dbReference>
<dbReference type="InterPro" id="IPR005761">
    <property type="entry name" value="UDP-N-AcMur-Glu-dNH2Pim_ligase"/>
</dbReference>
<dbReference type="GO" id="GO:0016881">
    <property type="term" value="F:acid-amino acid ligase activity"/>
    <property type="evidence" value="ECO:0007669"/>
    <property type="project" value="UniProtKB-UniRule"/>
</dbReference>
<dbReference type="PANTHER" id="PTHR23135">
    <property type="entry name" value="MUR LIGASE FAMILY MEMBER"/>
    <property type="match status" value="1"/>
</dbReference>
<dbReference type="SUPFAM" id="SSF53623">
    <property type="entry name" value="MurD-like peptide ligases, catalytic domain"/>
    <property type="match status" value="1"/>
</dbReference>
<sequence>MKLTDLLEDCDVLTERNLADIDVKGLTDDSREIEPGYVFIAVQGYSHDGHQYIDEAIKRGASVIIGERSLSLDIPYVQVKCSKKVLGEMVSRFYGNPSKDKIVIGVTGSNGKTTTSYMIKAIFDQNGYRSSLIGTIEYLINGKSSPSKNTTPGAVSLQRMLYECEDDVIIIEVSSHALKQHRVAGIQFDTVIFTNLDCEHLDYHHSMEDYFKAKSMIFDLLKKDGQAIVNTDDEWGRKAYQLLLKLGKPVLTVGTKPNQDIRILPDQHGVYIKGNKADETLELKIPGLHNRYNAAFAIMVGELIGLERQKSIYGLNHVEKVDGRFQIVYFPGNKNVVIDYAHTPNGFYHCLNTIKQCGARRIIHVFGFRGMRDRSKRLMMMKQTLDVSDYYILTFDDLNGIDPKEMEKTLFDFNTHYDENRGDVITDRTLAIERAIELAREGDWVIITGKGHEQYKLDFEWGTKTDLETVETILHHTKELSL</sequence>
<dbReference type="NCBIfam" id="TIGR01085">
    <property type="entry name" value="murE"/>
    <property type="match status" value="1"/>
</dbReference>
<dbReference type="RefSeq" id="WP_176752925.1">
    <property type="nucleotide sequence ID" value="NZ_BJVZ01000018.1"/>
</dbReference>
<dbReference type="SUPFAM" id="SSF63418">
    <property type="entry name" value="MurE/MurF N-terminal domain"/>
    <property type="match status" value="1"/>
</dbReference>
<evidence type="ECO:0000256" key="5">
    <source>
        <dbReference type="ARBA" id="ARBA00022984"/>
    </source>
</evidence>
<dbReference type="AlphaFoldDB" id="A0A1G9WQM7"/>
<feature type="binding site" evidence="8">
    <location>
        <position position="149"/>
    </location>
    <ligand>
        <name>UDP-N-acetyl-alpha-D-muramoyl-L-alanyl-D-glutamate</name>
        <dbReference type="ChEBI" id="CHEBI:83900"/>
    </ligand>
</feature>
<feature type="domain" description="Mur ligase N-terminal catalytic" evidence="10">
    <location>
        <begin position="23"/>
        <end position="73"/>
    </location>
</feature>
<name>A0A1G9WQM7_9BACI</name>
<keyword evidence="5 8" id="KW-0573">Peptidoglycan synthesis</keyword>
<comment type="cofactor">
    <cofactor evidence="8">
        <name>Mg(2+)</name>
        <dbReference type="ChEBI" id="CHEBI:18420"/>
    </cofactor>
</comment>
<dbReference type="GO" id="GO:0071555">
    <property type="term" value="P:cell wall organization"/>
    <property type="evidence" value="ECO:0007669"/>
    <property type="project" value="UniProtKB-KW"/>
</dbReference>
<evidence type="ECO:0000256" key="9">
    <source>
        <dbReference type="RuleBase" id="RU004135"/>
    </source>
</evidence>
<dbReference type="Proteomes" id="UP000199334">
    <property type="component" value="Unassembled WGS sequence"/>
</dbReference>
<dbReference type="HAMAP" id="MF_00208">
    <property type="entry name" value="MurE"/>
    <property type="match status" value="1"/>
</dbReference>
<evidence type="ECO:0000256" key="3">
    <source>
        <dbReference type="ARBA" id="ARBA00022618"/>
    </source>
</evidence>
<dbReference type="GO" id="GO:0051301">
    <property type="term" value="P:cell division"/>
    <property type="evidence" value="ECO:0007669"/>
    <property type="project" value="UniProtKB-KW"/>
</dbReference>
<comment type="caution">
    <text evidence="8">Lacks conserved residue(s) required for the propagation of feature annotation.</text>
</comment>
<dbReference type="Pfam" id="PF01225">
    <property type="entry name" value="Mur_ligase"/>
    <property type="match status" value="1"/>
</dbReference>
<comment type="subcellular location">
    <subcellularLocation>
        <location evidence="8 9">Cytoplasm</location>
    </subcellularLocation>
</comment>
<feature type="binding site" evidence="8">
    <location>
        <position position="180"/>
    </location>
    <ligand>
        <name>UDP-N-acetyl-alpha-D-muramoyl-L-alanyl-D-glutamate</name>
        <dbReference type="ChEBI" id="CHEBI:83900"/>
    </ligand>
</feature>
<dbReference type="InterPro" id="IPR035911">
    <property type="entry name" value="MurE/MurF_N"/>
</dbReference>
<feature type="domain" description="Mur ligase central" evidence="12">
    <location>
        <begin position="106"/>
        <end position="300"/>
    </location>
</feature>
<dbReference type="InterPro" id="IPR000713">
    <property type="entry name" value="Mur_ligase_N"/>
</dbReference>
<dbReference type="STRING" id="237069.SAMN05216498_0847"/>
<evidence type="ECO:0000259" key="11">
    <source>
        <dbReference type="Pfam" id="PF02875"/>
    </source>
</evidence>
<dbReference type="InterPro" id="IPR036615">
    <property type="entry name" value="Mur_ligase_C_dom_sf"/>
</dbReference>
<comment type="similarity">
    <text evidence="2 8">Belongs to the MurCDEF family. MurE subfamily.</text>
</comment>
<feature type="binding site" evidence="8">
    <location>
        <position position="182"/>
    </location>
    <ligand>
        <name>UDP-N-acetyl-alpha-D-muramoyl-L-alanyl-D-glutamate</name>
        <dbReference type="ChEBI" id="CHEBI:83900"/>
    </ligand>
</feature>
<dbReference type="PANTHER" id="PTHR23135:SF4">
    <property type="entry name" value="UDP-N-ACETYLMURAMOYL-L-ALANYL-D-GLUTAMATE--2,6-DIAMINOPIMELATE LIGASE MURE HOMOLOG, CHLOROPLASTIC"/>
    <property type="match status" value="1"/>
</dbReference>
<dbReference type="EC" id="6.3.2.-" evidence="8"/>
<gene>
    <name evidence="8" type="primary">murE</name>
    <name evidence="13" type="ORF">SAMN05216498_0847</name>
</gene>
<comment type="function">
    <text evidence="8">Catalyzes the addition of an amino acid to the nucleotide precursor UDP-N-acetylmuramoyl-L-alanyl-D-glutamate (UMAG) in the biosynthesis of bacterial cell-wall peptidoglycan.</text>
</comment>
<dbReference type="GO" id="GO:0000287">
    <property type="term" value="F:magnesium ion binding"/>
    <property type="evidence" value="ECO:0007669"/>
    <property type="project" value="UniProtKB-UniRule"/>
</dbReference>
<keyword evidence="8" id="KW-0460">Magnesium</keyword>
<keyword evidence="8 13" id="KW-0436">Ligase</keyword>
<dbReference type="UniPathway" id="UPA00219"/>
<evidence type="ECO:0000256" key="6">
    <source>
        <dbReference type="ARBA" id="ARBA00023306"/>
    </source>
</evidence>
<reference evidence="13 14" key="1">
    <citation type="submission" date="2016-10" db="EMBL/GenBank/DDBJ databases">
        <authorList>
            <person name="de Groot N.N."/>
        </authorList>
    </citation>
    <scope>NUCLEOTIDE SEQUENCE [LARGE SCALE GENOMIC DNA]</scope>
    <source>
        <strain evidence="13 14">CGMCC 1.3442</strain>
    </source>
</reference>
<dbReference type="Gene3D" id="3.40.1390.10">
    <property type="entry name" value="MurE/MurF, N-terminal domain"/>
    <property type="match status" value="1"/>
</dbReference>
<feature type="domain" description="Mur ligase C-terminal" evidence="11">
    <location>
        <begin position="323"/>
        <end position="451"/>
    </location>
</feature>
<evidence type="ECO:0000313" key="13">
    <source>
        <dbReference type="EMBL" id="SDM86740.1"/>
    </source>
</evidence>
<dbReference type="GO" id="GO:0009252">
    <property type="term" value="P:peptidoglycan biosynthetic process"/>
    <property type="evidence" value="ECO:0007669"/>
    <property type="project" value="UniProtKB-UniRule"/>
</dbReference>
<dbReference type="InterPro" id="IPR013221">
    <property type="entry name" value="Mur_ligase_cen"/>
</dbReference>
<evidence type="ECO:0000256" key="8">
    <source>
        <dbReference type="HAMAP-Rule" id="MF_00208"/>
    </source>
</evidence>
<evidence type="ECO:0000256" key="7">
    <source>
        <dbReference type="ARBA" id="ARBA00023316"/>
    </source>
</evidence>
<evidence type="ECO:0000256" key="1">
    <source>
        <dbReference type="ARBA" id="ARBA00004752"/>
    </source>
</evidence>
<evidence type="ECO:0000256" key="2">
    <source>
        <dbReference type="ARBA" id="ARBA00005898"/>
    </source>
</evidence>
<comment type="PTM">
    <text evidence="8">Carboxylation is probably crucial for Mg(2+) binding and, consequently, for the gamma-phosphate positioning of ATP.</text>
</comment>
<keyword evidence="4 8" id="KW-0133">Cell shape</keyword>
<dbReference type="Gene3D" id="3.90.190.20">
    <property type="entry name" value="Mur ligase, C-terminal domain"/>
    <property type="match status" value="1"/>
</dbReference>
<keyword evidence="7 8" id="KW-0961">Cell wall biogenesis/degradation</keyword>
<keyword evidence="8" id="KW-0067">ATP-binding</keyword>
<keyword evidence="14" id="KW-1185">Reference proteome</keyword>
<organism evidence="13 14">
    <name type="scientific">Tenuibacillus multivorans</name>
    <dbReference type="NCBI Taxonomy" id="237069"/>
    <lineage>
        <taxon>Bacteria</taxon>
        <taxon>Bacillati</taxon>
        <taxon>Bacillota</taxon>
        <taxon>Bacilli</taxon>
        <taxon>Bacillales</taxon>
        <taxon>Bacillaceae</taxon>
        <taxon>Tenuibacillus</taxon>
    </lineage>
</organism>
<dbReference type="InterPro" id="IPR036565">
    <property type="entry name" value="Mur-like_cat_sf"/>
</dbReference>